<keyword evidence="9" id="KW-1185">Reference proteome</keyword>
<organism evidence="8 9">
    <name type="scientific">Acacia crassicarpa</name>
    <name type="common">northern wattle</name>
    <dbReference type="NCBI Taxonomy" id="499986"/>
    <lineage>
        <taxon>Eukaryota</taxon>
        <taxon>Viridiplantae</taxon>
        <taxon>Streptophyta</taxon>
        <taxon>Embryophyta</taxon>
        <taxon>Tracheophyta</taxon>
        <taxon>Spermatophyta</taxon>
        <taxon>Magnoliopsida</taxon>
        <taxon>eudicotyledons</taxon>
        <taxon>Gunneridae</taxon>
        <taxon>Pentapetalae</taxon>
        <taxon>rosids</taxon>
        <taxon>fabids</taxon>
        <taxon>Fabales</taxon>
        <taxon>Fabaceae</taxon>
        <taxon>Caesalpinioideae</taxon>
        <taxon>mimosoid clade</taxon>
        <taxon>Acacieae</taxon>
        <taxon>Acacia</taxon>
    </lineage>
</organism>
<sequence>MDHHRQWRPSSSADSPSSPANSSDSPPSPTEIALPRSLFQNHSYQFSPDRILEESFARLRISSNNHLPSSNNHLPSYPSFIDSVPHGGAVGRGCPMGPMPEINLDWNDQLAGSVGGMRPQAYCVGSGSRGLENSFSASYPTSDANEYYSNYDSFLSSRLARQQEVGKSFPTVPLPNGHGSPFNLQQKHGRFDSRNNIAYLSDSEINSSLSHWVQPSSSLQPIGNLRGSMLSLAKNKSGSQLLQEMMTGLKAEEIALILSELIEHVSELMLDPFGNYVFQKILEVCTEEQRTQIILTLTKAKFQLVNISFNMHGARALQKLLEHVTCRNQLAIIISALSPAVAELIKDINGHHVVSHCLKQFSEEQNKHLLNEIANHCLEIATDKNGCCLLQQCVDYAGGSIKIRLMCEIVRHVLKLAQDCYGNYVVQHLISLGIASVTEAMLRRLQGVFFHLSCNKYGSNVVEKFLLASEGLYSTPIISELLRHSGFPMLFVDPFGNFVIRTAVMVSKGDTRQALLKLIDRDEAVMRTTMHGRKLLNQLEKAKLRSF</sequence>
<dbReference type="AlphaFoldDB" id="A0AAE1MNL1"/>
<keyword evidence="3" id="KW-0694">RNA-binding</keyword>
<dbReference type="InterPro" id="IPR033133">
    <property type="entry name" value="PUM-HD"/>
</dbReference>
<feature type="repeat" description="Pumilio" evidence="5">
    <location>
        <begin position="224"/>
        <end position="259"/>
    </location>
</feature>
<comment type="function">
    <text evidence="4">Sequence-specific RNA-binding protein that regulates translation and mRNA stability by binding the 3'-UTR of target mRNAs.</text>
</comment>
<gene>
    <name evidence="8" type="ORF">QN277_017836</name>
</gene>
<dbReference type="SMART" id="SM00025">
    <property type="entry name" value="Pumilio"/>
    <property type="match status" value="8"/>
</dbReference>
<feature type="repeat" description="Pumilio" evidence="5">
    <location>
        <begin position="336"/>
        <end position="371"/>
    </location>
</feature>
<feature type="region of interest" description="Disordered" evidence="6">
    <location>
        <begin position="1"/>
        <end position="33"/>
    </location>
</feature>
<dbReference type="GO" id="GO:0005737">
    <property type="term" value="C:cytoplasm"/>
    <property type="evidence" value="ECO:0007669"/>
    <property type="project" value="TreeGrafter"/>
</dbReference>
<dbReference type="SUPFAM" id="SSF48371">
    <property type="entry name" value="ARM repeat"/>
    <property type="match status" value="1"/>
</dbReference>
<dbReference type="GO" id="GO:0003729">
    <property type="term" value="F:mRNA binding"/>
    <property type="evidence" value="ECO:0007669"/>
    <property type="project" value="TreeGrafter"/>
</dbReference>
<keyword evidence="2" id="KW-0810">Translation regulation</keyword>
<evidence type="ECO:0000259" key="7">
    <source>
        <dbReference type="PROSITE" id="PS50303"/>
    </source>
</evidence>
<evidence type="ECO:0000256" key="6">
    <source>
        <dbReference type="SAM" id="MobiDB-lite"/>
    </source>
</evidence>
<name>A0AAE1MNL1_9FABA</name>
<evidence type="ECO:0000313" key="9">
    <source>
        <dbReference type="Proteomes" id="UP001293593"/>
    </source>
</evidence>
<evidence type="ECO:0000256" key="3">
    <source>
        <dbReference type="ARBA" id="ARBA00022884"/>
    </source>
</evidence>
<feature type="repeat" description="Pumilio" evidence="5">
    <location>
        <begin position="372"/>
        <end position="407"/>
    </location>
</feature>
<dbReference type="Gene3D" id="1.25.10.10">
    <property type="entry name" value="Leucine-rich Repeat Variant"/>
    <property type="match status" value="1"/>
</dbReference>
<evidence type="ECO:0000256" key="1">
    <source>
        <dbReference type="ARBA" id="ARBA00022737"/>
    </source>
</evidence>
<comment type="caution">
    <text evidence="8">The sequence shown here is derived from an EMBL/GenBank/DDBJ whole genome shotgun (WGS) entry which is preliminary data.</text>
</comment>
<feature type="compositionally biased region" description="Low complexity" evidence="6">
    <location>
        <begin position="9"/>
        <end position="25"/>
    </location>
</feature>
<dbReference type="PROSITE" id="PS50303">
    <property type="entry name" value="PUM_HD"/>
    <property type="match status" value="1"/>
</dbReference>
<feature type="repeat" description="Pumilio" evidence="5">
    <location>
        <begin position="444"/>
        <end position="479"/>
    </location>
</feature>
<dbReference type="PANTHER" id="PTHR12537">
    <property type="entry name" value="RNA BINDING PROTEIN PUMILIO-RELATED"/>
    <property type="match status" value="1"/>
</dbReference>
<feature type="repeat" description="Pumilio" evidence="5">
    <location>
        <begin position="408"/>
        <end position="443"/>
    </location>
</feature>
<dbReference type="GO" id="GO:0006417">
    <property type="term" value="P:regulation of translation"/>
    <property type="evidence" value="ECO:0007669"/>
    <property type="project" value="UniProtKB-KW"/>
</dbReference>
<accession>A0AAE1MNL1</accession>
<evidence type="ECO:0000256" key="2">
    <source>
        <dbReference type="ARBA" id="ARBA00022845"/>
    </source>
</evidence>
<dbReference type="Pfam" id="PF00806">
    <property type="entry name" value="PUF"/>
    <property type="match status" value="7"/>
</dbReference>
<dbReference type="InterPro" id="IPR016024">
    <property type="entry name" value="ARM-type_fold"/>
</dbReference>
<dbReference type="InterPro" id="IPR001313">
    <property type="entry name" value="Pumilio_RNA-bd_rpt"/>
</dbReference>
<proteinExistence type="predicted"/>
<keyword evidence="1" id="KW-0677">Repeat</keyword>
<evidence type="ECO:0000313" key="8">
    <source>
        <dbReference type="EMBL" id="KAK4274642.1"/>
    </source>
</evidence>
<evidence type="ECO:0000256" key="5">
    <source>
        <dbReference type="PROSITE-ProRule" id="PRU00317"/>
    </source>
</evidence>
<feature type="domain" description="PUM-HD" evidence="7">
    <location>
        <begin position="200"/>
        <end position="543"/>
    </location>
</feature>
<protein>
    <recommendedName>
        <fullName evidence="7">PUM-HD domain-containing protein</fullName>
    </recommendedName>
</protein>
<dbReference type="InterPro" id="IPR033712">
    <property type="entry name" value="Pumilio_RNA-bd"/>
</dbReference>
<dbReference type="PANTHER" id="PTHR12537:SF63">
    <property type="entry name" value="PUMILIO HOMOLOG 15"/>
    <property type="match status" value="1"/>
</dbReference>
<evidence type="ECO:0000256" key="4">
    <source>
        <dbReference type="ARBA" id="ARBA00058490"/>
    </source>
</evidence>
<feature type="repeat" description="Pumilio" evidence="5">
    <location>
        <begin position="260"/>
        <end position="296"/>
    </location>
</feature>
<reference evidence="8" key="1">
    <citation type="submission" date="2023-10" db="EMBL/GenBank/DDBJ databases">
        <title>Chromosome-level genome of the transformable northern wattle, Acacia crassicarpa.</title>
        <authorList>
            <person name="Massaro I."/>
            <person name="Sinha N.R."/>
            <person name="Poethig S."/>
            <person name="Leichty A.R."/>
        </authorList>
    </citation>
    <scope>NUCLEOTIDE SEQUENCE</scope>
    <source>
        <strain evidence="8">Acra3RX</strain>
        <tissue evidence="8">Leaf</tissue>
    </source>
</reference>
<dbReference type="PROSITE" id="PS50302">
    <property type="entry name" value="PUM"/>
    <property type="match status" value="7"/>
</dbReference>
<dbReference type="EMBL" id="JAWXYG010000004">
    <property type="protein sequence ID" value="KAK4274642.1"/>
    <property type="molecule type" value="Genomic_DNA"/>
</dbReference>
<dbReference type="InterPro" id="IPR011989">
    <property type="entry name" value="ARM-like"/>
</dbReference>
<dbReference type="CDD" id="cd07920">
    <property type="entry name" value="Pumilio"/>
    <property type="match status" value="1"/>
</dbReference>
<dbReference type="Proteomes" id="UP001293593">
    <property type="component" value="Unassembled WGS sequence"/>
</dbReference>
<dbReference type="FunFam" id="1.25.10.10:FF:000237">
    <property type="entry name" value="Pumilio homolog 9"/>
    <property type="match status" value="1"/>
</dbReference>
<feature type="repeat" description="Pumilio" evidence="5">
    <location>
        <begin position="299"/>
        <end position="335"/>
    </location>
</feature>